<sequence length="381" mass="40589">MPDQFPSNTGMARAAQEVAVLAARHADRAEQNRVLDPQVLRSVVNAGFARHFVPAEHGGNNGTFAELGAAVRTIGERCPATAWCASIAASLARMAAYLPAEGRKEIWQHGPDALVVGAISPRGKAKPEGDGWRLSGTWSYISAVDHSDWALVLGLVPGDTGPEPRLFALPRATYRIEPTWSDIGMRATGSNTLIAEDVFVPEALSVPARNLHEGRAPGLDSRCHAVPLTAVNGLFFTLPILGAARGALRHWSEYAEEKIRAAAKAPGPGPGRSFYEETLARSSGEIDAAQLLLERVAAVADLGPEITPAETARNQRDCAFVADLLVGAVDRLFRASGTSGHSVHSPLQRFWRDVHSASGHVVLQFGPAATAYANRTLDVTP</sequence>
<dbReference type="InterPro" id="IPR037069">
    <property type="entry name" value="AcylCoA_DH/ox_N_sf"/>
</dbReference>
<accession>A0A1H2R3Q8</accession>
<dbReference type="GO" id="GO:0033539">
    <property type="term" value="P:fatty acid beta-oxidation using acyl-CoA dehydrogenase"/>
    <property type="evidence" value="ECO:0007669"/>
    <property type="project" value="TreeGrafter"/>
</dbReference>
<proteinExistence type="inferred from homology"/>
<dbReference type="PANTHER" id="PTHR48083">
    <property type="entry name" value="MEDIUM-CHAIN SPECIFIC ACYL-COA DEHYDROGENASE, MITOCHONDRIAL-RELATED"/>
    <property type="match status" value="1"/>
</dbReference>
<reference evidence="6" key="1">
    <citation type="submission" date="2016-10" db="EMBL/GenBank/DDBJ databases">
        <authorList>
            <person name="Varghese N."/>
            <person name="Submissions S."/>
        </authorList>
    </citation>
    <scope>NUCLEOTIDE SEQUENCE [LARGE SCALE GENOMIC DNA]</scope>
    <source>
        <strain evidence="6">CGMCC 4.3530</strain>
    </source>
</reference>
<protein>
    <submittedName>
        <fullName evidence="5">Two-component flavin-dependent monooxygenase/oxygenase LndZ5</fullName>
    </submittedName>
</protein>
<feature type="domain" description="Acyl-CoA dehydrogenase C-terminal" evidence="4">
    <location>
        <begin position="236"/>
        <end position="364"/>
    </location>
</feature>
<dbReference type="GO" id="GO:0050660">
    <property type="term" value="F:flavin adenine dinucleotide binding"/>
    <property type="evidence" value="ECO:0007669"/>
    <property type="project" value="InterPro"/>
</dbReference>
<gene>
    <name evidence="5" type="ORF">SAMN05216215_1001275</name>
</gene>
<dbReference type="Gene3D" id="1.10.540.10">
    <property type="entry name" value="Acyl-CoA dehydrogenase/oxidase, N-terminal domain"/>
    <property type="match status" value="1"/>
</dbReference>
<dbReference type="GO" id="GO:0003995">
    <property type="term" value="F:acyl-CoA dehydrogenase activity"/>
    <property type="evidence" value="ECO:0007669"/>
    <property type="project" value="TreeGrafter"/>
</dbReference>
<dbReference type="STRING" id="418495.SAMN05216215_1001275"/>
<keyword evidence="6" id="KW-1185">Reference proteome</keyword>
<dbReference type="RefSeq" id="WP_093260341.1">
    <property type="nucleotide sequence ID" value="NZ_FNOK01000001.1"/>
</dbReference>
<dbReference type="AlphaFoldDB" id="A0A1H2R3Q8"/>
<dbReference type="SUPFAM" id="SSF56645">
    <property type="entry name" value="Acyl-CoA dehydrogenase NM domain-like"/>
    <property type="match status" value="1"/>
</dbReference>
<dbReference type="Gene3D" id="2.40.110.10">
    <property type="entry name" value="Butyryl-CoA Dehydrogenase, subunit A, domain 2"/>
    <property type="match status" value="1"/>
</dbReference>
<dbReference type="OrthoDB" id="3402961at2"/>
<dbReference type="Proteomes" id="UP000199529">
    <property type="component" value="Unassembled WGS sequence"/>
</dbReference>
<dbReference type="InterPro" id="IPR013107">
    <property type="entry name" value="Acyl-CoA_DH_C"/>
</dbReference>
<evidence type="ECO:0000313" key="6">
    <source>
        <dbReference type="Proteomes" id="UP000199529"/>
    </source>
</evidence>
<comment type="similarity">
    <text evidence="2">Belongs to the HpaH/HsaA monooxygenase family.</text>
</comment>
<dbReference type="Pfam" id="PF02771">
    <property type="entry name" value="Acyl-CoA_dh_N"/>
    <property type="match status" value="1"/>
</dbReference>
<dbReference type="PANTHER" id="PTHR48083:SF19">
    <property type="entry name" value="FLAVIN-DEPENDENT MONOOXYGENASE, OXYGENASE SUBUNIT HSAA"/>
    <property type="match status" value="1"/>
</dbReference>
<evidence type="ECO:0000256" key="1">
    <source>
        <dbReference type="ARBA" id="ARBA00023002"/>
    </source>
</evidence>
<dbReference type="InterPro" id="IPR009100">
    <property type="entry name" value="AcylCoA_DH/oxidase_NM_dom_sf"/>
</dbReference>
<dbReference type="InterPro" id="IPR050741">
    <property type="entry name" value="Acyl-CoA_dehydrogenase"/>
</dbReference>
<evidence type="ECO:0000259" key="4">
    <source>
        <dbReference type="Pfam" id="PF08028"/>
    </source>
</evidence>
<feature type="domain" description="Acyl-CoA dehydrogenase/oxidase N-terminal" evidence="3">
    <location>
        <begin position="23"/>
        <end position="93"/>
    </location>
</feature>
<dbReference type="PIRSF" id="PIRSF016578">
    <property type="entry name" value="HsaA"/>
    <property type="match status" value="1"/>
</dbReference>
<organism evidence="5 6">
    <name type="scientific">Saccharopolyspora shandongensis</name>
    <dbReference type="NCBI Taxonomy" id="418495"/>
    <lineage>
        <taxon>Bacteria</taxon>
        <taxon>Bacillati</taxon>
        <taxon>Actinomycetota</taxon>
        <taxon>Actinomycetes</taxon>
        <taxon>Pseudonocardiales</taxon>
        <taxon>Pseudonocardiaceae</taxon>
        <taxon>Saccharopolyspora</taxon>
    </lineage>
</organism>
<dbReference type="Pfam" id="PF08028">
    <property type="entry name" value="Acyl-CoA_dh_2"/>
    <property type="match status" value="1"/>
</dbReference>
<dbReference type="InterPro" id="IPR013786">
    <property type="entry name" value="AcylCoA_DH/ox_N"/>
</dbReference>
<dbReference type="GO" id="GO:0016712">
    <property type="term" value="F:oxidoreductase activity, acting on paired donors, with incorporation or reduction of molecular oxygen, reduced flavin or flavoprotein as one donor, and incorporation of one atom of oxygen"/>
    <property type="evidence" value="ECO:0007669"/>
    <property type="project" value="TreeGrafter"/>
</dbReference>
<dbReference type="EMBL" id="FNOK01000001">
    <property type="protein sequence ID" value="SDW13991.1"/>
    <property type="molecule type" value="Genomic_DNA"/>
</dbReference>
<keyword evidence="1" id="KW-0560">Oxidoreductase</keyword>
<evidence type="ECO:0000313" key="5">
    <source>
        <dbReference type="EMBL" id="SDW13991.1"/>
    </source>
</evidence>
<evidence type="ECO:0000256" key="2">
    <source>
        <dbReference type="ARBA" id="ARBA00049661"/>
    </source>
</evidence>
<evidence type="ECO:0000259" key="3">
    <source>
        <dbReference type="Pfam" id="PF02771"/>
    </source>
</evidence>
<dbReference type="GO" id="GO:0005737">
    <property type="term" value="C:cytoplasm"/>
    <property type="evidence" value="ECO:0007669"/>
    <property type="project" value="TreeGrafter"/>
</dbReference>
<dbReference type="Gene3D" id="1.20.140.10">
    <property type="entry name" value="Butyryl-CoA Dehydrogenase, subunit A, domain 3"/>
    <property type="match status" value="1"/>
</dbReference>
<dbReference type="InterPro" id="IPR036250">
    <property type="entry name" value="AcylCo_DH-like_C"/>
</dbReference>
<name>A0A1H2R3Q8_9PSEU</name>
<dbReference type="SUPFAM" id="SSF47203">
    <property type="entry name" value="Acyl-CoA dehydrogenase C-terminal domain-like"/>
    <property type="match status" value="1"/>
</dbReference>
<keyword evidence="5" id="KW-0503">Monooxygenase</keyword>
<dbReference type="InterPro" id="IPR046373">
    <property type="entry name" value="Acyl-CoA_Oxase/DH_mid-dom_sf"/>
</dbReference>